<dbReference type="GO" id="GO:0006012">
    <property type="term" value="P:galactose metabolic process"/>
    <property type="evidence" value="ECO:0007669"/>
    <property type="project" value="UniProtKB-KW"/>
</dbReference>
<evidence type="ECO:0000256" key="1">
    <source>
        <dbReference type="ARBA" id="ARBA00000083"/>
    </source>
</evidence>
<evidence type="ECO:0000313" key="13">
    <source>
        <dbReference type="EMBL" id="MQO04729.1"/>
    </source>
</evidence>
<dbReference type="Proteomes" id="UP000390763">
    <property type="component" value="Unassembled WGS sequence"/>
</dbReference>
<dbReference type="PANTHER" id="PTHR43725">
    <property type="entry name" value="UDP-GLUCOSE 4-EPIMERASE"/>
    <property type="match status" value="1"/>
</dbReference>
<comment type="pathway">
    <text evidence="3">Carbohydrate metabolism; galactose metabolism.</text>
</comment>
<keyword evidence="8" id="KW-0299">Galactose metabolism</keyword>
<dbReference type="InterPro" id="IPR036291">
    <property type="entry name" value="NAD(P)-bd_dom_sf"/>
</dbReference>
<accession>A0AB35ZIK8</accession>
<evidence type="ECO:0000256" key="5">
    <source>
        <dbReference type="ARBA" id="ARBA00013189"/>
    </source>
</evidence>
<evidence type="ECO:0000256" key="3">
    <source>
        <dbReference type="ARBA" id="ARBA00004947"/>
    </source>
</evidence>
<comment type="caution">
    <text evidence="13">The sequence shown here is derived from an EMBL/GenBank/DDBJ whole genome shotgun (WGS) entry which is preliminary data.</text>
</comment>
<reference evidence="14" key="1">
    <citation type="submission" date="2019-09" db="EMBL/GenBank/DDBJ databases">
        <title>Distinct polysaccharide growth profiles of human intestinal Prevotella copri isolates.</title>
        <authorList>
            <person name="Fehlner-Peach H."/>
            <person name="Magnabosco C."/>
            <person name="Raghavan V."/>
            <person name="Scher J.U."/>
            <person name="Tett A."/>
            <person name="Cox L.M."/>
            <person name="Gottsegen C."/>
            <person name="Watters A."/>
            <person name="Wiltshire- Gordon J.D."/>
            <person name="Segata N."/>
            <person name="Bonneau R."/>
            <person name="Littman D.R."/>
        </authorList>
    </citation>
    <scope>NUCLEOTIDE SEQUENCE [LARGE SCALE GENOMIC DNA]</scope>
    <source>
        <strain evidence="14">iAK279</strain>
    </source>
</reference>
<feature type="domain" description="NAD-dependent epimerase/dehydratase" evidence="12">
    <location>
        <begin position="4"/>
        <end position="100"/>
    </location>
</feature>
<dbReference type="AlphaFoldDB" id="A0AB35ZIK8"/>
<evidence type="ECO:0000256" key="2">
    <source>
        <dbReference type="ARBA" id="ARBA00001911"/>
    </source>
</evidence>
<evidence type="ECO:0000256" key="7">
    <source>
        <dbReference type="ARBA" id="ARBA00023027"/>
    </source>
</evidence>
<comment type="catalytic activity">
    <reaction evidence="1">
        <text>UDP-alpha-D-glucose = UDP-alpha-D-galactose</text>
        <dbReference type="Rhea" id="RHEA:22168"/>
        <dbReference type="ChEBI" id="CHEBI:58885"/>
        <dbReference type="ChEBI" id="CHEBI:66914"/>
        <dbReference type="EC" id="5.1.3.2"/>
    </reaction>
</comment>
<evidence type="ECO:0000259" key="12">
    <source>
        <dbReference type="Pfam" id="PF01370"/>
    </source>
</evidence>
<keyword evidence="7" id="KW-0520">NAD</keyword>
<keyword evidence="9" id="KW-0413">Isomerase</keyword>
<comment type="similarity">
    <text evidence="4">Belongs to the NAD(P)-dependent epimerase/dehydratase family.</text>
</comment>
<dbReference type="EMBL" id="VZBT01000085">
    <property type="protein sequence ID" value="MQO04729.1"/>
    <property type="molecule type" value="Genomic_DNA"/>
</dbReference>
<dbReference type="PANTHER" id="PTHR43725:SF47">
    <property type="entry name" value="UDP-GLUCOSE 4-EPIMERASE"/>
    <property type="match status" value="1"/>
</dbReference>
<dbReference type="RefSeq" id="WP_153088513.1">
    <property type="nucleotide sequence ID" value="NZ_VZAJ01000044.1"/>
</dbReference>
<organism evidence="13 14">
    <name type="scientific">Segatella copri</name>
    <dbReference type="NCBI Taxonomy" id="165179"/>
    <lineage>
        <taxon>Bacteria</taxon>
        <taxon>Pseudomonadati</taxon>
        <taxon>Bacteroidota</taxon>
        <taxon>Bacteroidia</taxon>
        <taxon>Bacteroidales</taxon>
        <taxon>Prevotellaceae</taxon>
        <taxon>Segatella</taxon>
    </lineage>
</organism>
<keyword evidence="8" id="KW-0119">Carbohydrate metabolism</keyword>
<protein>
    <recommendedName>
        <fullName evidence="6">UDP-glucose 4-epimerase</fullName>
        <ecNumber evidence="5">5.1.3.2</ecNumber>
    </recommendedName>
    <alternativeName>
        <fullName evidence="11">Galactowaldenase</fullName>
    </alternativeName>
    <alternativeName>
        <fullName evidence="10">UDP-galactose 4-epimerase</fullName>
    </alternativeName>
</protein>
<evidence type="ECO:0000256" key="6">
    <source>
        <dbReference type="ARBA" id="ARBA00018569"/>
    </source>
</evidence>
<evidence type="ECO:0000256" key="9">
    <source>
        <dbReference type="ARBA" id="ARBA00023235"/>
    </source>
</evidence>
<evidence type="ECO:0000256" key="8">
    <source>
        <dbReference type="ARBA" id="ARBA00023144"/>
    </source>
</evidence>
<sequence length="100" mass="10922">MKKVLVIGATGSCGAYTTVDLKAKGYEVVAVAHRPSDNGFFEEKGIPYYSIDLKDKSSFEQLPKAIDVVLHFAGAMPARMKGYNPYEYVDSIITGTLNVL</sequence>
<dbReference type="EC" id="5.1.3.2" evidence="5"/>
<evidence type="ECO:0000256" key="10">
    <source>
        <dbReference type="ARBA" id="ARBA00031367"/>
    </source>
</evidence>
<dbReference type="Gene3D" id="3.40.50.720">
    <property type="entry name" value="NAD(P)-binding Rossmann-like Domain"/>
    <property type="match status" value="1"/>
</dbReference>
<evidence type="ECO:0000313" key="14">
    <source>
        <dbReference type="Proteomes" id="UP000390763"/>
    </source>
</evidence>
<gene>
    <name evidence="13" type="ORF">F7D62_11575</name>
</gene>
<dbReference type="SUPFAM" id="SSF51735">
    <property type="entry name" value="NAD(P)-binding Rossmann-fold domains"/>
    <property type="match status" value="1"/>
</dbReference>
<evidence type="ECO:0000256" key="11">
    <source>
        <dbReference type="ARBA" id="ARBA00033067"/>
    </source>
</evidence>
<dbReference type="Pfam" id="PF01370">
    <property type="entry name" value="Epimerase"/>
    <property type="match status" value="1"/>
</dbReference>
<proteinExistence type="inferred from homology"/>
<evidence type="ECO:0000256" key="4">
    <source>
        <dbReference type="ARBA" id="ARBA00007637"/>
    </source>
</evidence>
<dbReference type="GO" id="GO:0003978">
    <property type="term" value="F:UDP-glucose 4-epimerase activity"/>
    <property type="evidence" value="ECO:0007669"/>
    <property type="project" value="UniProtKB-EC"/>
</dbReference>
<dbReference type="InterPro" id="IPR001509">
    <property type="entry name" value="Epimerase_deHydtase"/>
</dbReference>
<name>A0AB35ZIK8_9BACT</name>
<comment type="cofactor">
    <cofactor evidence="2">
        <name>NAD(+)</name>
        <dbReference type="ChEBI" id="CHEBI:57540"/>
    </cofactor>
</comment>
<dbReference type="GO" id="GO:0005829">
    <property type="term" value="C:cytosol"/>
    <property type="evidence" value="ECO:0007669"/>
    <property type="project" value="TreeGrafter"/>
</dbReference>